<dbReference type="GO" id="GO:0003714">
    <property type="term" value="F:transcription corepressor activity"/>
    <property type="evidence" value="ECO:0007669"/>
    <property type="project" value="InterPro"/>
</dbReference>
<feature type="repeat" description="WD" evidence="3">
    <location>
        <begin position="74"/>
        <end position="116"/>
    </location>
</feature>
<dbReference type="AlphaFoldDB" id="A0A8S0RFX0"/>
<keyword evidence="1 3" id="KW-0853">WD repeat</keyword>
<sequence>MEEEPLDVDSFFNDNPDDTITLPHSSPAIEKNEQKGTAAIDKNEQKGKCCHFSTSGKLLAAAGHDGKAKSNSMLVGHAKPVMSLDFHPTKVNILCSCDSNDEIRLWNVNESACILAFKGANKQVRFQPRSGNLLAAATGNVINMIDVETSTVKYRLQGHAKDVCSMCWDTSGRFMASVSEDCARIWSIAAGGKSVHQLQSTENKFVSCAFHPVYSLVLAIGSYQSLQIWNPMDGSKMWSHRAHEGIVSALTNTYGTHRIASVSHDSWIKVWK</sequence>
<accession>A0A8S0RFX0</accession>
<dbReference type="PROSITE" id="PS00678">
    <property type="entry name" value="WD_REPEATS_1"/>
    <property type="match status" value="1"/>
</dbReference>
<dbReference type="InterPro" id="IPR019775">
    <property type="entry name" value="WD40_repeat_CS"/>
</dbReference>
<dbReference type="SUPFAM" id="SSF50978">
    <property type="entry name" value="WD40 repeat-like"/>
    <property type="match status" value="1"/>
</dbReference>
<feature type="region of interest" description="Disordered" evidence="4">
    <location>
        <begin position="1"/>
        <end position="36"/>
    </location>
</feature>
<feature type="repeat" description="WD" evidence="3">
    <location>
        <begin position="240"/>
        <end position="272"/>
    </location>
</feature>
<dbReference type="Gene3D" id="2.130.10.10">
    <property type="entry name" value="YVTN repeat-like/Quinoprotein amine dehydrogenase"/>
    <property type="match status" value="2"/>
</dbReference>
<evidence type="ECO:0000256" key="2">
    <source>
        <dbReference type="ARBA" id="ARBA00022737"/>
    </source>
</evidence>
<keyword evidence="6" id="KW-1185">Reference proteome</keyword>
<dbReference type="InterPro" id="IPR001680">
    <property type="entry name" value="WD40_rpt"/>
</dbReference>
<keyword evidence="2" id="KW-0677">Repeat</keyword>
<evidence type="ECO:0000256" key="1">
    <source>
        <dbReference type="ARBA" id="ARBA00022574"/>
    </source>
</evidence>
<gene>
    <name evidence="5" type="ORF">OLEA9_A058932</name>
</gene>
<dbReference type="Pfam" id="PF00400">
    <property type="entry name" value="WD40"/>
    <property type="match status" value="4"/>
</dbReference>
<dbReference type="PANTHER" id="PTHR44376:SF8">
    <property type="entry name" value="TRANSCRIPTIONAL COREPRESSOR LEUNIG-LIKE"/>
    <property type="match status" value="1"/>
</dbReference>
<evidence type="ECO:0000256" key="4">
    <source>
        <dbReference type="SAM" id="MobiDB-lite"/>
    </source>
</evidence>
<evidence type="ECO:0000256" key="3">
    <source>
        <dbReference type="PROSITE-ProRule" id="PRU00221"/>
    </source>
</evidence>
<dbReference type="InterPro" id="IPR036322">
    <property type="entry name" value="WD40_repeat_dom_sf"/>
</dbReference>
<dbReference type="EMBL" id="CACTIH010003614">
    <property type="protein sequence ID" value="CAA2977944.1"/>
    <property type="molecule type" value="Genomic_DNA"/>
</dbReference>
<evidence type="ECO:0000313" key="6">
    <source>
        <dbReference type="Proteomes" id="UP000594638"/>
    </source>
</evidence>
<protein>
    <submittedName>
        <fullName evidence="5">Transcriptional corepressor LEUNIG-like</fullName>
    </submittedName>
</protein>
<comment type="caution">
    <text evidence="5">The sequence shown here is derived from an EMBL/GenBank/DDBJ whole genome shotgun (WGS) entry which is preliminary data.</text>
</comment>
<organism evidence="5 6">
    <name type="scientific">Olea europaea subsp. europaea</name>
    <dbReference type="NCBI Taxonomy" id="158383"/>
    <lineage>
        <taxon>Eukaryota</taxon>
        <taxon>Viridiplantae</taxon>
        <taxon>Streptophyta</taxon>
        <taxon>Embryophyta</taxon>
        <taxon>Tracheophyta</taxon>
        <taxon>Spermatophyta</taxon>
        <taxon>Magnoliopsida</taxon>
        <taxon>eudicotyledons</taxon>
        <taxon>Gunneridae</taxon>
        <taxon>Pentapetalae</taxon>
        <taxon>asterids</taxon>
        <taxon>lamiids</taxon>
        <taxon>Lamiales</taxon>
        <taxon>Oleaceae</taxon>
        <taxon>Oleeae</taxon>
        <taxon>Olea</taxon>
    </lineage>
</organism>
<reference evidence="5 6" key="1">
    <citation type="submission" date="2019-12" db="EMBL/GenBank/DDBJ databases">
        <authorList>
            <person name="Alioto T."/>
            <person name="Alioto T."/>
            <person name="Gomez Garrido J."/>
        </authorList>
    </citation>
    <scope>NUCLEOTIDE SEQUENCE [LARGE SCALE GENOMIC DNA]</scope>
</reference>
<dbReference type="PROSITE" id="PS50082">
    <property type="entry name" value="WD_REPEATS_2"/>
    <property type="match status" value="2"/>
</dbReference>
<dbReference type="SMART" id="SM00320">
    <property type="entry name" value="WD40"/>
    <property type="match status" value="5"/>
</dbReference>
<dbReference type="OrthoDB" id="47802at2759"/>
<dbReference type="Proteomes" id="UP000594638">
    <property type="component" value="Unassembled WGS sequence"/>
</dbReference>
<evidence type="ECO:0000313" key="5">
    <source>
        <dbReference type="EMBL" id="CAA2977944.1"/>
    </source>
</evidence>
<dbReference type="PANTHER" id="PTHR44376">
    <property type="entry name" value="TRANSCRIPTIONAL REGULATOR OF FILAMENTOUS GROWTH FLO8"/>
    <property type="match status" value="1"/>
</dbReference>
<proteinExistence type="predicted"/>
<name>A0A8S0RFX0_OLEEU</name>
<dbReference type="PROSITE" id="PS50294">
    <property type="entry name" value="WD_REPEATS_REGION"/>
    <property type="match status" value="2"/>
</dbReference>
<dbReference type="InterPro" id="IPR044716">
    <property type="entry name" value="LEUNIG-like"/>
</dbReference>
<dbReference type="InterPro" id="IPR015943">
    <property type="entry name" value="WD40/YVTN_repeat-like_dom_sf"/>
</dbReference>
<dbReference type="Gramene" id="OE9A058932T1">
    <property type="protein sequence ID" value="OE9A058932C1"/>
    <property type="gene ID" value="OE9A058932"/>
</dbReference>